<evidence type="ECO:0000313" key="3">
    <source>
        <dbReference type="Proteomes" id="UP001530400"/>
    </source>
</evidence>
<proteinExistence type="predicted"/>
<dbReference type="Proteomes" id="UP001530400">
    <property type="component" value="Unassembled WGS sequence"/>
</dbReference>
<name>A0ABD3MQ77_9STRA</name>
<evidence type="ECO:0000256" key="1">
    <source>
        <dbReference type="SAM" id="MobiDB-lite"/>
    </source>
</evidence>
<organism evidence="2 3">
    <name type="scientific">Cyclotella atomus</name>
    <dbReference type="NCBI Taxonomy" id="382360"/>
    <lineage>
        <taxon>Eukaryota</taxon>
        <taxon>Sar</taxon>
        <taxon>Stramenopiles</taxon>
        <taxon>Ochrophyta</taxon>
        <taxon>Bacillariophyta</taxon>
        <taxon>Coscinodiscophyceae</taxon>
        <taxon>Thalassiosirophycidae</taxon>
        <taxon>Stephanodiscales</taxon>
        <taxon>Stephanodiscaceae</taxon>
        <taxon>Cyclotella</taxon>
    </lineage>
</organism>
<sequence length="350" mass="38809">MMISKPSHAIRPLTTSHRRPLSSTTTKKSDKTSHEHKIISQLTPLKKILCLCPIPLGRGRVLWSGGDSFNAAAENTIHMNFRNERGGGAAAVDQKPRIAKYRYGERYTIGVAVSDAYLTHAEPVSLEREFVAEMVPSFRCDSHNLGASPIFYTNLPYFRKELLRSIGQYDIGAVVIGLPMKPTANPFSPAPTRIQLEQERKLEAVRDGIMGVMQNYICQDGDEFDEESAALATTETLSTDKVVQSNSSNTKQRHGPLGLQGYIDHRMSLAEVLSKTYDRGSWGHITKAVRRIQNQHTLGNNDVNSSSNFAGNKVHGSRNTYTSIPPEIHAAVALNGMMEKYTSAFHSTFF</sequence>
<protein>
    <submittedName>
        <fullName evidence="2">Uncharacterized protein</fullName>
    </submittedName>
</protein>
<dbReference type="AlphaFoldDB" id="A0ABD3MQ77"/>
<keyword evidence="3" id="KW-1185">Reference proteome</keyword>
<feature type="region of interest" description="Disordered" evidence="1">
    <location>
        <begin position="1"/>
        <end position="34"/>
    </location>
</feature>
<dbReference type="EMBL" id="JALLPJ020001409">
    <property type="protein sequence ID" value="KAL3765011.1"/>
    <property type="molecule type" value="Genomic_DNA"/>
</dbReference>
<gene>
    <name evidence="2" type="ORF">ACHAWO_001973</name>
</gene>
<accession>A0ABD3MQ77</accession>
<comment type="caution">
    <text evidence="2">The sequence shown here is derived from an EMBL/GenBank/DDBJ whole genome shotgun (WGS) entry which is preliminary data.</text>
</comment>
<evidence type="ECO:0000313" key="2">
    <source>
        <dbReference type="EMBL" id="KAL3765011.1"/>
    </source>
</evidence>
<reference evidence="2 3" key="1">
    <citation type="submission" date="2024-10" db="EMBL/GenBank/DDBJ databases">
        <title>Updated reference genomes for cyclostephanoid diatoms.</title>
        <authorList>
            <person name="Roberts W.R."/>
            <person name="Alverson A.J."/>
        </authorList>
    </citation>
    <scope>NUCLEOTIDE SEQUENCE [LARGE SCALE GENOMIC DNA]</scope>
    <source>
        <strain evidence="2 3">AJA010-31</strain>
    </source>
</reference>